<comment type="caution">
    <text evidence="1">The sequence shown here is derived from an EMBL/GenBank/DDBJ whole genome shotgun (WGS) entry which is preliminary data.</text>
</comment>
<dbReference type="EMBL" id="JAWLLD010000070">
    <property type="protein sequence ID" value="MDV7016192.1"/>
    <property type="molecule type" value="Genomic_DNA"/>
</dbReference>
<name>A0AAE4RNL2_MYCIT</name>
<protein>
    <submittedName>
        <fullName evidence="1">Fic family protein</fullName>
    </submittedName>
</protein>
<feature type="non-terminal residue" evidence="1">
    <location>
        <position position="1"/>
    </location>
</feature>
<evidence type="ECO:0000313" key="2">
    <source>
        <dbReference type="Proteomes" id="UP001187143"/>
    </source>
</evidence>
<dbReference type="Proteomes" id="UP001187143">
    <property type="component" value="Unassembled WGS sequence"/>
</dbReference>
<proteinExistence type="predicted"/>
<sequence>NYQDGLLRVSQTGEWDPWVCLISTAVHAEALEVIARVDKLLALRESFQLTLQGSKGVSLRIADDLIGYPMITASLAAQLYGVSYQAANSAIAKLVDLGILRQRTAGRYDRIFQSDEVMAALESSDLP</sequence>
<evidence type="ECO:0000313" key="1">
    <source>
        <dbReference type="EMBL" id="MDV7016192.1"/>
    </source>
</evidence>
<accession>A0AAE4RNL2</accession>
<gene>
    <name evidence="1" type="ORF">R4F53_28420</name>
</gene>
<reference evidence="1" key="1">
    <citation type="submission" date="2023-10" db="EMBL/GenBank/DDBJ databases">
        <title>Characterization and genome sequence of Mycobacterium intracellulare ABSURDO, a novel pathogenic isolate with three colony morphotypes that vary in growth and acid-fastness.</title>
        <authorList>
            <person name="Jude B.A."/>
            <person name="Robinson R.T."/>
        </authorList>
    </citation>
    <scope>NUCLEOTIDE SEQUENCE</scope>
    <source>
        <strain evidence="1">ABSURDO Component B</strain>
    </source>
</reference>
<organism evidence="1 2">
    <name type="scientific">Mycobacterium intracellulare</name>
    <dbReference type="NCBI Taxonomy" id="1767"/>
    <lineage>
        <taxon>Bacteria</taxon>
        <taxon>Bacillati</taxon>
        <taxon>Actinomycetota</taxon>
        <taxon>Actinomycetes</taxon>
        <taxon>Mycobacteriales</taxon>
        <taxon>Mycobacteriaceae</taxon>
        <taxon>Mycobacterium</taxon>
        <taxon>Mycobacterium avium complex (MAC)</taxon>
    </lineage>
</organism>
<dbReference type="AlphaFoldDB" id="A0AAE4RNL2"/>